<keyword evidence="6" id="KW-0592">Phosphate transport</keyword>
<feature type="transmembrane region" description="Helical" evidence="10">
    <location>
        <begin position="365"/>
        <end position="386"/>
    </location>
</feature>
<dbReference type="InterPro" id="IPR035906">
    <property type="entry name" value="MetI-like_sf"/>
</dbReference>
<evidence type="ECO:0000256" key="9">
    <source>
        <dbReference type="ARBA" id="ARBA00023136"/>
    </source>
</evidence>
<dbReference type="GO" id="GO:0005315">
    <property type="term" value="F:phosphate transmembrane transporter activity"/>
    <property type="evidence" value="ECO:0007669"/>
    <property type="project" value="InterPro"/>
</dbReference>
<dbReference type="AlphaFoldDB" id="A0A367FMX0"/>
<feature type="region of interest" description="Disordered" evidence="11">
    <location>
        <begin position="1"/>
        <end position="51"/>
    </location>
</feature>
<reference evidence="13 14" key="1">
    <citation type="submission" date="2018-06" db="EMBL/GenBank/DDBJ databases">
        <title>Sphaerisporangium craniellae sp. nov., isolated from a marine sponge in the South China Sea.</title>
        <authorList>
            <person name="Li L."/>
        </authorList>
    </citation>
    <scope>NUCLEOTIDE SEQUENCE [LARGE SCALE GENOMIC DNA]</scope>
    <source>
        <strain evidence="13 14">CCTCC AA 208026</strain>
    </source>
</reference>
<dbReference type="EMBL" id="QOIL01000006">
    <property type="protein sequence ID" value="RCG30975.1"/>
    <property type="molecule type" value="Genomic_DNA"/>
</dbReference>
<dbReference type="SUPFAM" id="SSF161098">
    <property type="entry name" value="MetI-like"/>
    <property type="match status" value="1"/>
</dbReference>
<dbReference type="Proteomes" id="UP000253094">
    <property type="component" value="Unassembled WGS sequence"/>
</dbReference>
<feature type="transmembrane region" description="Helical" evidence="10">
    <location>
        <begin position="186"/>
        <end position="205"/>
    </location>
</feature>
<proteinExistence type="inferred from homology"/>
<accession>A0A367FMX0</accession>
<dbReference type="InterPro" id="IPR051408">
    <property type="entry name" value="Phosphate_transprt_permease"/>
</dbReference>
<evidence type="ECO:0000256" key="10">
    <source>
        <dbReference type="RuleBase" id="RU363043"/>
    </source>
</evidence>
<evidence type="ECO:0000256" key="8">
    <source>
        <dbReference type="ARBA" id="ARBA00022989"/>
    </source>
</evidence>
<dbReference type="InterPro" id="IPR000515">
    <property type="entry name" value="MetI-like"/>
</dbReference>
<dbReference type="GO" id="GO:0005886">
    <property type="term" value="C:plasma membrane"/>
    <property type="evidence" value="ECO:0007669"/>
    <property type="project" value="UniProtKB-SubCell"/>
</dbReference>
<keyword evidence="9 10" id="KW-0472">Membrane</keyword>
<dbReference type="PROSITE" id="PS50928">
    <property type="entry name" value="ABC_TM1"/>
    <property type="match status" value="1"/>
</dbReference>
<evidence type="ECO:0000256" key="11">
    <source>
        <dbReference type="SAM" id="MobiDB-lite"/>
    </source>
</evidence>
<sequence length="409" mass="43442">MTTQETRALTAAPGASPASLDAGSKGAPTASSTGPSTGSPAGPARRVPPRRRPRAWRWSDIAEAAGALAASFFLTWLIFNRLLPFRIMPLAFFAIWFVLFLPIYWFVTKDGQGTTAAKDRVATVFVMAGALFTFTPIVFVIGYVLYRGLKSLSGNFFTQTMQFVGPLAEATDGGALHSIIGTLEQLALATVIAVPLGVLTAVYLSEIKGPLARPVRLVADAMTALPSIVAGLFIFSLFIKPHIIGQSGILGSLALSILMLPTVTITAEQVLRVVPGSLREAALALGAPYWRSVLMVVLPTARAGLSTAVILGMARVVGETAPVLMTTGGTTLLNPNPLSGFQDNLPLFVFTQIRSSQESQVDRGWAGALILLVIVLLLFILARLVGSAGPGRRRFRIPIPGRGGRRRGR</sequence>
<dbReference type="PANTHER" id="PTHR42922:SF1">
    <property type="entry name" value="PHOSPHATE TRANSPORT SYSTEM PERMEASE PROTEIN PSTA"/>
    <property type="match status" value="1"/>
</dbReference>
<feature type="compositionally biased region" description="Low complexity" evidence="11">
    <location>
        <begin position="26"/>
        <end position="45"/>
    </location>
</feature>
<comment type="subcellular location">
    <subcellularLocation>
        <location evidence="2 10">Cell membrane</location>
        <topology evidence="2 10">Multi-pass membrane protein</topology>
    </subcellularLocation>
</comment>
<dbReference type="InterPro" id="IPR005672">
    <property type="entry name" value="Phosphate_PstA"/>
</dbReference>
<keyword evidence="7 10" id="KW-0812">Transmembrane</keyword>
<organism evidence="13 14">
    <name type="scientific">Sphaerisporangium album</name>
    <dbReference type="NCBI Taxonomy" id="509200"/>
    <lineage>
        <taxon>Bacteria</taxon>
        <taxon>Bacillati</taxon>
        <taxon>Actinomycetota</taxon>
        <taxon>Actinomycetes</taxon>
        <taxon>Streptosporangiales</taxon>
        <taxon>Streptosporangiaceae</taxon>
        <taxon>Sphaerisporangium</taxon>
    </lineage>
</organism>
<evidence type="ECO:0000256" key="6">
    <source>
        <dbReference type="ARBA" id="ARBA00022592"/>
    </source>
</evidence>
<keyword evidence="14" id="KW-1185">Reference proteome</keyword>
<protein>
    <recommendedName>
        <fullName evidence="10">Phosphate transport system permease protein PstA</fullName>
    </recommendedName>
</protein>
<dbReference type="RefSeq" id="WP_147268764.1">
    <property type="nucleotide sequence ID" value="NZ_QOIL01000006.1"/>
</dbReference>
<dbReference type="CDD" id="cd06261">
    <property type="entry name" value="TM_PBP2"/>
    <property type="match status" value="1"/>
</dbReference>
<evidence type="ECO:0000256" key="7">
    <source>
        <dbReference type="ARBA" id="ARBA00022692"/>
    </source>
</evidence>
<comment type="function">
    <text evidence="1">Part of the binding-protein-dependent transport system for phosphate; probably responsible for the translocation of the substrate across the membrane.</text>
</comment>
<evidence type="ECO:0000256" key="2">
    <source>
        <dbReference type="ARBA" id="ARBA00004651"/>
    </source>
</evidence>
<feature type="domain" description="ABC transmembrane type-1" evidence="12">
    <location>
        <begin position="179"/>
        <end position="382"/>
    </location>
</feature>
<dbReference type="Pfam" id="PF00528">
    <property type="entry name" value="BPD_transp_1"/>
    <property type="match status" value="1"/>
</dbReference>
<gene>
    <name evidence="13" type="primary">pstA</name>
    <name evidence="13" type="ORF">DQ384_13570</name>
</gene>
<evidence type="ECO:0000313" key="13">
    <source>
        <dbReference type="EMBL" id="RCG30975.1"/>
    </source>
</evidence>
<feature type="transmembrane region" description="Helical" evidence="10">
    <location>
        <begin position="217"/>
        <end position="239"/>
    </location>
</feature>
<dbReference type="NCBIfam" id="TIGR00974">
    <property type="entry name" value="3a0107s02c"/>
    <property type="match status" value="1"/>
</dbReference>
<comment type="similarity">
    <text evidence="3 10">Belongs to the binding-protein-dependent transport system permease family. CysTW subfamily.</text>
</comment>
<evidence type="ECO:0000313" key="14">
    <source>
        <dbReference type="Proteomes" id="UP000253094"/>
    </source>
</evidence>
<keyword evidence="8 10" id="KW-1133">Transmembrane helix</keyword>
<evidence type="ECO:0000256" key="4">
    <source>
        <dbReference type="ARBA" id="ARBA00022448"/>
    </source>
</evidence>
<feature type="transmembrane region" description="Helical" evidence="10">
    <location>
        <begin position="120"/>
        <end position="146"/>
    </location>
</feature>
<keyword evidence="5 10" id="KW-1003">Cell membrane</keyword>
<feature type="transmembrane region" description="Helical" evidence="10">
    <location>
        <begin position="251"/>
        <end position="271"/>
    </location>
</feature>
<evidence type="ECO:0000256" key="3">
    <source>
        <dbReference type="ARBA" id="ARBA00007069"/>
    </source>
</evidence>
<dbReference type="GO" id="GO:0035435">
    <property type="term" value="P:phosphate ion transmembrane transport"/>
    <property type="evidence" value="ECO:0007669"/>
    <property type="project" value="InterPro"/>
</dbReference>
<feature type="transmembrane region" description="Helical" evidence="10">
    <location>
        <begin position="61"/>
        <end position="79"/>
    </location>
</feature>
<comment type="caution">
    <text evidence="13">The sequence shown here is derived from an EMBL/GenBank/DDBJ whole genome shotgun (WGS) entry which is preliminary data.</text>
</comment>
<evidence type="ECO:0000259" key="12">
    <source>
        <dbReference type="PROSITE" id="PS50928"/>
    </source>
</evidence>
<feature type="transmembrane region" description="Helical" evidence="10">
    <location>
        <begin position="85"/>
        <end position="108"/>
    </location>
</feature>
<dbReference type="Gene3D" id="1.10.3720.10">
    <property type="entry name" value="MetI-like"/>
    <property type="match status" value="1"/>
</dbReference>
<dbReference type="PANTHER" id="PTHR42922">
    <property type="entry name" value="PHOSPHATE TRANSPORT SYSTEM PERMEASE PROTEIN PSTA"/>
    <property type="match status" value="1"/>
</dbReference>
<dbReference type="OrthoDB" id="9775069at2"/>
<evidence type="ECO:0000256" key="5">
    <source>
        <dbReference type="ARBA" id="ARBA00022475"/>
    </source>
</evidence>
<name>A0A367FMX0_9ACTN</name>
<evidence type="ECO:0000256" key="1">
    <source>
        <dbReference type="ARBA" id="ARBA00003510"/>
    </source>
</evidence>
<feature type="transmembrane region" description="Helical" evidence="10">
    <location>
        <begin position="292"/>
        <end position="314"/>
    </location>
</feature>
<keyword evidence="4" id="KW-0813">Transport</keyword>